<organism evidence="1">
    <name type="scientific">Arundo donax</name>
    <name type="common">Giant reed</name>
    <name type="synonym">Donax arundinaceus</name>
    <dbReference type="NCBI Taxonomy" id="35708"/>
    <lineage>
        <taxon>Eukaryota</taxon>
        <taxon>Viridiplantae</taxon>
        <taxon>Streptophyta</taxon>
        <taxon>Embryophyta</taxon>
        <taxon>Tracheophyta</taxon>
        <taxon>Spermatophyta</taxon>
        <taxon>Magnoliopsida</taxon>
        <taxon>Liliopsida</taxon>
        <taxon>Poales</taxon>
        <taxon>Poaceae</taxon>
        <taxon>PACMAD clade</taxon>
        <taxon>Arundinoideae</taxon>
        <taxon>Arundineae</taxon>
        <taxon>Arundo</taxon>
    </lineage>
</organism>
<protein>
    <submittedName>
        <fullName evidence="1">Uncharacterized protein</fullName>
    </submittedName>
</protein>
<reference evidence="1" key="2">
    <citation type="journal article" date="2015" name="Data Brief">
        <title>Shoot transcriptome of the giant reed, Arundo donax.</title>
        <authorList>
            <person name="Barrero R.A."/>
            <person name="Guerrero F.D."/>
            <person name="Moolhuijzen P."/>
            <person name="Goolsby J.A."/>
            <person name="Tidwell J."/>
            <person name="Bellgard S.E."/>
            <person name="Bellgard M.I."/>
        </authorList>
    </citation>
    <scope>NUCLEOTIDE SEQUENCE</scope>
    <source>
        <tissue evidence="1">Shoot tissue taken approximately 20 cm above the soil surface</tissue>
    </source>
</reference>
<reference evidence="1" key="1">
    <citation type="submission" date="2014-09" db="EMBL/GenBank/DDBJ databases">
        <authorList>
            <person name="Magalhaes I.L.F."/>
            <person name="Oliveira U."/>
            <person name="Santos F.R."/>
            <person name="Vidigal T.H.D.A."/>
            <person name="Brescovit A.D."/>
            <person name="Santos A.J."/>
        </authorList>
    </citation>
    <scope>NUCLEOTIDE SEQUENCE</scope>
    <source>
        <tissue evidence="1">Shoot tissue taken approximately 20 cm above the soil surface</tissue>
    </source>
</reference>
<dbReference type="AlphaFoldDB" id="A0A0A9ADF3"/>
<evidence type="ECO:0000313" key="1">
    <source>
        <dbReference type="EMBL" id="JAD47988.1"/>
    </source>
</evidence>
<name>A0A0A9ADF3_ARUDO</name>
<sequence>MHAAKRRHKDLVSHIKEMHCDMREHELKKKEEELCT</sequence>
<accession>A0A0A9ADF3</accession>
<dbReference type="EMBL" id="GBRH01249907">
    <property type="protein sequence ID" value="JAD47988.1"/>
    <property type="molecule type" value="Transcribed_RNA"/>
</dbReference>
<proteinExistence type="predicted"/>